<comment type="subcellular location">
    <subcellularLocation>
        <location evidence="1">Nucleus</location>
    </subcellularLocation>
</comment>
<feature type="region of interest" description="Disordered" evidence="8">
    <location>
        <begin position="1"/>
        <end position="71"/>
    </location>
</feature>
<feature type="compositionally biased region" description="Polar residues" evidence="8">
    <location>
        <begin position="644"/>
        <end position="659"/>
    </location>
</feature>
<keyword evidence="3" id="KW-0677">Repeat</keyword>
<protein>
    <recommendedName>
        <fullName evidence="9">C2H2-type domain-containing protein</fullName>
    </recommendedName>
</protein>
<dbReference type="InterPro" id="IPR050331">
    <property type="entry name" value="Zinc_finger"/>
</dbReference>
<feature type="compositionally biased region" description="Basic residues" evidence="8">
    <location>
        <begin position="32"/>
        <end position="43"/>
    </location>
</feature>
<dbReference type="EMBL" id="JARKIF010000027">
    <property type="protein sequence ID" value="KAJ7614044.1"/>
    <property type="molecule type" value="Genomic_DNA"/>
</dbReference>
<dbReference type="Proteomes" id="UP001221142">
    <property type="component" value="Unassembled WGS sequence"/>
</dbReference>
<feature type="region of interest" description="Disordered" evidence="8">
    <location>
        <begin position="790"/>
        <end position="821"/>
    </location>
</feature>
<keyword evidence="2" id="KW-0479">Metal-binding</keyword>
<dbReference type="GO" id="GO:0010468">
    <property type="term" value="P:regulation of gene expression"/>
    <property type="evidence" value="ECO:0007669"/>
    <property type="project" value="TreeGrafter"/>
</dbReference>
<dbReference type="SUPFAM" id="SSF57667">
    <property type="entry name" value="beta-beta-alpha zinc fingers"/>
    <property type="match status" value="1"/>
</dbReference>
<keyword evidence="5" id="KW-0862">Zinc</keyword>
<feature type="compositionally biased region" description="Acidic residues" evidence="8">
    <location>
        <begin position="47"/>
        <end position="60"/>
    </location>
</feature>
<dbReference type="SMART" id="SM00355">
    <property type="entry name" value="ZnF_C2H2"/>
    <property type="match status" value="2"/>
</dbReference>
<sequence length="821" mass="90881">MEDPHAIGNPYSTENPYYPIASLESTSNPSPQRRRRRRKRRRTTRDGEEEDLLEEDEEDEERSHAQIFPNSSGFGIERSNFILGNMHVHPAAPVVQNLRSVAVVPDPPSTTTALGLPSATSSGSINSQSAHYSSQLCFEGRGFPLYKPGPRRNSPPLDHEKDGVSIGDVGRVNSDGVFDFFFNIYRPADDPINATGTPENFRPLTPRYDSADVTLMDWCADDYVSTQSSVERIDLGPSESELQNFAFECTGHQGALLAIPLGSLVQKLDSLEGMLQYVRQNAESWYKYVNGVRGRRLANGSLYLITGWEKARAWGMANYRQRTTQRPFRLSFEPTTGDNMGVVRPKYRWTASGPARTRTSGFIPTEDAPLNQTVFLHGFSISLGGSVWGKLFKDVGICQIVDFNPGQHNGDYVPFGSPGQPSFTWAGLFGGYGSTVPGGKQCAGENDRPGQQAVTISELSPTKELFHPSRIINDYIHRKFPDAAVVMTHDDDWRDILKINDVHSEQEAITLLIRRCEDFPFVEHDGLATMHRSKKALASPRENLGKTEAQDASDPQNATSSRLDRHEIVVKVEDDENLPSLTLSAKPPEDDLEYIGMRSQSAPCKAEFDDTASNSRGTRVSLSPMNWGPSVPTRSNHTRALRSPSASSSQRFHPYSTPSTWPLTRAHSLSGMRQRRQTSPYQDILVPAFWHSASPRDIKTEPQDPPVPSGSILRPLVGTAGTLRASRARRKDPSKRGAFVCALCGHDFTAKHNLRNHMNSHNDVKTYECTNCGERFGTSHVLKRHFTKCEGGSSTRKTRSVSAGMPSSSDTGQRCNVSVGG</sequence>
<dbReference type="GO" id="GO:0008270">
    <property type="term" value="F:zinc ion binding"/>
    <property type="evidence" value="ECO:0007669"/>
    <property type="project" value="UniProtKB-KW"/>
</dbReference>
<accession>A0AAD7B8I5</accession>
<keyword evidence="11" id="KW-1185">Reference proteome</keyword>
<dbReference type="InterPro" id="IPR013087">
    <property type="entry name" value="Znf_C2H2_type"/>
</dbReference>
<feature type="domain" description="C2H2-type" evidence="9">
    <location>
        <begin position="767"/>
        <end position="795"/>
    </location>
</feature>
<feature type="compositionally biased region" description="Polar residues" evidence="8">
    <location>
        <begin position="611"/>
        <end position="624"/>
    </location>
</feature>
<dbReference type="PROSITE" id="PS50157">
    <property type="entry name" value="ZINC_FINGER_C2H2_2"/>
    <property type="match status" value="2"/>
</dbReference>
<dbReference type="Pfam" id="PF00096">
    <property type="entry name" value="zf-C2H2"/>
    <property type="match status" value="1"/>
</dbReference>
<proteinExistence type="predicted"/>
<feature type="region of interest" description="Disordered" evidence="8">
    <location>
        <begin position="606"/>
        <end position="659"/>
    </location>
</feature>
<evidence type="ECO:0000256" key="5">
    <source>
        <dbReference type="ARBA" id="ARBA00022833"/>
    </source>
</evidence>
<evidence type="ECO:0000313" key="10">
    <source>
        <dbReference type="EMBL" id="KAJ7614044.1"/>
    </source>
</evidence>
<evidence type="ECO:0000256" key="8">
    <source>
        <dbReference type="SAM" id="MobiDB-lite"/>
    </source>
</evidence>
<dbReference type="PANTHER" id="PTHR16515:SF49">
    <property type="entry name" value="GASTRULA ZINC FINGER PROTEIN XLCGF49.1-LIKE-RELATED"/>
    <property type="match status" value="1"/>
</dbReference>
<feature type="compositionally biased region" description="Polar residues" evidence="8">
    <location>
        <begin position="805"/>
        <end position="821"/>
    </location>
</feature>
<dbReference type="PROSITE" id="PS00028">
    <property type="entry name" value="ZINC_FINGER_C2H2_1"/>
    <property type="match status" value="1"/>
</dbReference>
<evidence type="ECO:0000256" key="7">
    <source>
        <dbReference type="PROSITE-ProRule" id="PRU00042"/>
    </source>
</evidence>
<evidence type="ECO:0000259" key="9">
    <source>
        <dbReference type="PROSITE" id="PS50157"/>
    </source>
</evidence>
<dbReference type="InterPro" id="IPR036236">
    <property type="entry name" value="Znf_C2H2_sf"/>
</dbReference>
<dbReference type="Gene3D" id="3.30.160.60">
    <property type="entry name" value="Classic Zinc Finger"/>
    <property type="match status" value="1"/>
</dbReference>
<evidence type="ECO:0000256" key="3">
    <source>
        <dbReference type="ARBA" id="ARBA00022737"/>
    </source>
</evidence>
<dbReference type="PANTHER" id="PTHR16515">
    <property type="entry name" value="PR DOMAIN ZINC FINGER PROTEIN"/>
    <property type="match status" value="1"/>
</dbReference>
<evidence type="ECO:0000256" key="1">
    <source>
        <dbReference type="ARBA" id="ARBA00004123"/>
    </source>
</evidence>
<feature type="region of interest" description="Disordered" evidence="8">
    <location>
        <begin position="695"/>
        <end position="715"/>
    </location>
</feature>
<organism evidence="10 11">
    <name type="scientific">Roridomyces roridus</name>
    <dbReference type="NCBI Taxonomy" id="1738132"/>
    <lineage>
        <taxon>Eukaryota</taxon>
        <taxon>Fungi</taxon>
        <taxon>Dikarya</taxon>
        <taxon>Basidiomycota</taxon>
        <taxon>Agaricomycotina</taxon>
        <taxon>Agaricomycetes</taxon>
        <taxon>Agaricomycetidae</taxon>
        <taxon>Agaricales</taxon>
        <taxon>Marasmiineae</taxon>
        <taxon>Mycenaceae</taxon>
        <taxon>Roridomyces</taxon>
    </lineage>
</organism>
<dbReference type="GO" id="GO:0005634">
    <property type="term" value="C:nucleus"/>
    <property type="evidence" value="ECO:0007669"/>
    <property type="project" value="UniProtKB-SubCell"/>
</dbReference>
<keyword evidence="4 7" id="KW-0863">Zinc-finger</keyword>
<feature type="domain" description="C2H2-type" evidence="9">
    <location>
        <begin position="739"/>
        <end position="766"/>
    </location>
</feature>
<evidence type="ECO:0000256" key="4">
    <source>
        <dbReference type="ARBA" id="ARBA00022771"/>
    </source>
</evidence>
<reference evidence="10" key="1">
    <citation type="submission" date="2023-03" db="EMBL/GenBank/DDBJ databases">
        <title>Massive genome expansion in bonnet fungi (Mycena s.s.) driven by repeated elements and novel gene families across ecological guilds.</title>
        <authorList>
            <consortium name="Lawrence Berkeley National Laboratory"/>
            <person name="Harder C.B."/>
            <person name="Miyauchi S."/>
            <person name="Viragh M."/>
            <person name="Kuo A."/>
            <person name="Thoen E."/>
            <person name="Andreopoulos B."/>
            <person name="Lu D."/>
            <person name="Skrede I."/>
            <person name="Drula E."/>
            <person name="Henrissat B."/>
            <person name="Morin E."/>
            <person name="Kohler A."/>
            <person name="Barry K."/>
            <person name="LaButti K."/>
            <person name="Morin E."/>
            <person name="Salamov A."/>
            <person name="Lipzen A."/>
            <person name="Mereny Z."/>
            <person name="Hegedus B."/>
            <person name="Baldrian P."/>
            <person name="Stursova M."/>
            <person name="Weitz H."/>
            <person name="Taylor A."/>
            <person name="Grigoriev I.V."/>
            <person name="Nagy L.G."/>
            <person name="Martin F."/>
            <person name="Kauserud H."/>
        </authorList>
    </citation>
    <scope>NUCLEOTIDE SEQUENCE</scope>
    <source>
        <strain evidence="10">9284</strain>
    </source>
</reference>
<name>A0AAD7B8I5_9AGAR</name>
<evidence type="ECO:0000256" key="6">
    <source>
        <dbReference type="ARBA" id="ARBA00023242"/>
    </source>
</evidence>
<dbReference type="AlphaFoldDB" id="A0AAD7B8I5"/>
<keyword evidence="6" id="KW-0539">Nucleus</keyword>
<evidence type="ECO:0000313" key="11">
    <source>
        <dbReference type="Proteomes" id="UP001221142"/>
    </source>
</evidence>
<feature type="region of interest" description="Disordered" evidence="8">
    <location>
        <begin position="532"/>
        <end position="565"/>
    </location>
</feature>
<evidence type="ECO:0000256" key="2">
    <source>
        <dbReference type="ARBA" id="ARBA00022723"/>
    </source>
</evidence>
<comment type="caution">
    <text evidence="10">The sequence shown here is derived from an EMBL/GenBank/DDBJ whole genome shotgun (WGS) entry which is preliminary data.</text>
</comment>
<gene>
    <name evidence="10" type="ORF">FB45DRAFT_937781</name>
</gene>